<reference evidence="2" key="1">
    <citation type="journal article" date="2019" name="Int. J. Syst. Evol. Microbiol.">
        <title>The Global Catalogue of Microorganisms (GCM) 10K type strain sequencing project: providing services to taxonomists for standard genome sequencing and annotation.</title>
        <authorList>
            <consortium name="The Broad Institute Genomics Platform"/>
            <consortium name="The Broad Institute Genome Sequencing Center for Infectious Disease"/>
            <person name="Wu L."/>
            <person name="Ma J."/>
        </authorList>
    </citation>
    <scope>NUCLEOTIDE SEQUENCE [LARGE SCALE GENOMIC DNA]</scope>
    <source>
        <strain evidence="2">CCM 8689</strain>
    </source>
</reference>
<gene>
    <name evidence="1" type="ORF">ACFOUY_14150</name>
</gene>
<evidence type="ECO:0000313" key="1">
    <source>
        <dbReference type="EMBL" id="MFC4197843.1"/>
    </source>
</evidence>
<protein>
    <submittedName>
        <fullName evidence="1">Uncharacterized protein</fullName>
    </submittedName>
</protein>
<dbReference type="RefSeq" id="WP_378961486.1">
    <property type="nucleotide sequence ID" value="NZ_JBHRXC010000016.1"/>
</dbReference>
<dbReference type="Proteomes" id="UP001595792">
    <property type="component" value="Unassembled WGS sequence"/>
</dbReference>
<keyword evidence="2" id="KW-1185">Reference proteome</keyword>
<comment type="caution">
    <text evidence="1">The sequence shown here is derived from an EMBL/GenBank/DDBJ whole genome shotgun (WGS) entry which is preliminary data.</text>
</comment>
<name>A0ABV8NPD7_9SPHI</name>
<organism evidence="1 2">
    <name type="scientific">Pedobacter jamesrossensis</name>
    <dbReference type="NCBI Taxonomy" id="1908238"/>
    <lineage>
        <taxon>Bacteria</taxon>
        <taxon>Pseudomonadati</taxon>
        <taxon>Bacteroidota</taxon>
        <taxon>Sphingobacteriia</taxon>
        <taxon>Sphingobacteriales</taxon>
        <taxon>Sphingobacteriaceae</taxon>
        <taxon>Pedobacter</taxon>
    </lineage>
</organism>
<evidence type="ECO:0000313" key="2">
    <source>
        <dbReference type="Proteomes" id="UP001595792"/>
    </source>
</evidence>
<sequence length="275" mass="30820">MNFLKKITIILLFLGIQYDTYGQKPKQRMHLNTTDDARVAIALTIDELPGQIFTFTMPEVFTLQGFEGGPGGLGNFNGQLWKFNNDGAIASLSDKNYNYTLNLSLVETKHKYSLKWKLVFKNNSDHALADLAAFNCVSMKLAPLFKDDNLDRTWVTDQKGKKKLIKNVAKTQGEGRRTMQFYPALGGIKDLSKSQWIQQWDVNSKEMLTGKKIYIKSNDSNWVLSNEVDGQVAYFFNNFEKTHGCVHASPLIAAVLAPGKTGVASGSINIIKQQN</sequence>
<proteinExistence type="predicted"/>
<dbReference type="EMBL" id="JBHSBY010000129">
    <property type="protein sequence ID" value="MFC4197843.1"/>
    <property type="molecule type" value="Genomic_DNA"/>
</dbReference>
<accession>A0ABV8NPD7</accession>